<gene>
    <name evidence="2" type="ORF">SAMN05216175_101471</name>
</gene>
<evidence type="ECO:0000256" key="1">
    <source>
        <dbReference type="SAM" id="Phobius"/>
    </source>
</evidence>
<keyword evidence="1" id="KW-0812">Transmembrane</keyword>
<dbReference type="PANTHER" id="PTHR13325">
    <property type="entry name" value="PROTEASE M50 MEMBRANE-BOUND TRANSCRIPTION FACTOR SITE 2 PROTEASE"/>
    <property type="match status" value="1"/>
</dbReference>
<dbReference type="Proteomes" id="UP000198623">
    <property type="component" value="Unassembled WGS sequence"/>
</dbReference>
<dbReference type="InterPro" id="IPR001193">
    <property type="entry name" value="MBTPS2"/>
</dbReference>
<protein>
    <submittedName>
        <fullName evidence="2">Putative peptide zinc metalloprotease protein</fullName>
    </submittedName>
</protein>
<evidence type="ECO:0000313" key="3">
    <source>
        <dbReference type="Proteomes" id="UP000198623"/>
    </source>
</evidence>
<evidence type="ECO:0000313" key="2">
    <source>
        <dbReference type="EMBL" id="SFF87376.1"/>
    </source>
</evidence>
<sequence>MTAANTVLPPQTPQLWQHIAELKPRLRKHVRILVQDYRGERWYLLHDESAGRFNRFNAAAFEVIGRLNGDFTVQEIMHLANESRHTNQALTPEDIMQILAQLHGAEVLRGALPHSAEDVLNRYSQSKRQRRRALSNPLSLRIPLFDPNRLLDHLAPLARFFFSHTGLGIWLSIVLLAVLLALTNTSQISAAIGAKTLSASEVLSFWLLYPVVKIFHELGHGMAVKAWGGEVHETGITLLVFMPVPYVDASAASAFRDKKRRAMVGAAGIFVELLLAAFGLFIWLLTEPGIVHETALNLALIGSISTLLFNGNPLLRFDGYYVLEDLVEIPNLASRSGRFYIYLIQKYILKLSDTRSPVTADGERGWFFFYGFASPLYRLSILVGIALYLSTEFLIVGVILACWAVFIQLIRPLIRTFTFLATSQRLEAKRTRGFVALGVTLLLLGSLLMVPVPLITQAQGVIALNDNSQVQSDLDSFVKEIFVTPGSHVTSGELLFQLKDETLLTRQKTLYARLNELRTQQASEQKRSRVRGAMIADDINAVTAELTQVEARIKGLQIRSPAEGSFIFHDPYELRGQFVHQGDVLGYVIQDKQPIVRAVIKQQSVGLLRTKPLSIDVMLAGQTGAPIAATLLRQVPAGSIKLPHPALGALGGGDITVDTRDETGFTATEKVFQLDLALPQGTQVPGIGGRVYIRLNHGSEALWQQWERSIHQLLLSHLKV</sequence>
<accession>A0A1I2MDB0</accession>
<feature type="transmembrane region" description="Helical" evidence="1">
    <location>
        <begin position="434"/>
        <end position="455"/>
    </location>
</feature>
<dbReference type="GO" id="GO:0016020">
    <property type="term" value="C:membrane"/>
    <property type="evidence" value="ECO:0007669"/>
    <property type="project" value="InterPro"/>
</dbReference>
<dbReference type="STRING" id="1045558.SAMN05216175_101471"/>
<dbReference type="GO" id="GO:0005737">
    <property type="term" value="C:cytoplasm"/>
    <property type="evidence" value="ECO:0007669"/>
    <property type="project" value="TreeGrafter"/>
</dbReference>
<keyword evidence="2" id="KW-0378">Hydrolase</keyword>
<keyword evidence="2" id="KW-0482">Metalloprotease</keyword>
<feature type="transmembrane region" description="Helical" evidence="1">
    <location>
        <begin position="290"/>
        <end position="309"/>
    </location>
</feature>
<dbReference type="GO" id="GO:0004222">
    <property type="term" value="F:metalloendopeptidase activity"/>
    <property type="evidence" value="ECO:0007669"/>
    <property type="project" value="InterPro"/>
</dbReference>
<dbReference type="PANTHER" id="PTHR13325:SF3">
    <property type="entry name" value="MEMBRANE-BOUND TRANSCRIPTION FACTOR SITE-2 PROTEASE"/>
    <property type="match status" value="1"/>
</dbReference>
<dbReference type="Gene3D" id="1.10.10.1150">
    <property type="entry name" value="Coenzyme PQQ synthesis protein D (PqqD)"/>
    <property type="match status" value="1"/>
</dbReference>
<dbReference type="GO" id="GO:0031293">
    <property type="term" value="P:membrane protein intracellular domain proteolysis"/>
    <property type="evidence" value="ECO:0007669"/>
    <property type="project" value="TreeGrafter"/>
</dbReference>
<feature type="transmembrane region" description="Helical" evidence="1">
    <location>
        <begin position="365"/>
        <end position="387"/>
    </location>
</feature>
<keyword evidence="1" id="KW-0472">Membrane</keyword>
<keyword evidence="1" id="KW-1133">Transmembrane helix</keyword>
<keyword evidence="2" id="KW-0645">Protease</keyword>
<dbReference type="RefSeq" id="WP_090723826.1">
    <property type="nucleotide sequence ID" value="NZ_FOOU01000001.1"/>
</dbReference>
<feature type="transmembrane region" description="Helical" evidence="1">
    <location>
        <begin position="160"/>
        <end position="182"/>
    </location>
</feature>
<name>A0A1I2MDB0_9GAMM</name>
<proteinExistence type="predicted"/>
<keyword evidence="3" id="KW-1185">Reference proteome</keyword>
<feature type="transmembrane region" description="Helical" evidence="1">
    <location>
        <begin position="262"/>
        <end position="284"/>
    </location>
</feature>
<dbReference type="SUPFAM" id="SSF111369">
    <property type="entry name" value="HlyD-like secretion proteins"/>
    <property type="match status" value="1"/>
</dbReference>
<dbReference type="AlphaFoldDB" id="A0A1I2MDB0"/>
<dbReference type="InterPro" id="IPR041881">
    <property type="entry name" value="PqqD_sf"/>
</dbReference>
<dbReference type="OrthoDB" id="9759690at2"/>
<dbReference type="CDD" id="cd05709">
    <property type="entry name" value="S2P-M50"/>
    <property type="match status" value="1"/>
</dbReference>
<dbReference type="EMBL" id="FOOU01000001">
    <property type="protein sequence ID" value="SFF87376.1"/>
    <property type="molecule type" value="Genomic_DNA"/>
</dbReference>
<organism evidence="2 3">
    <name type="scientific">Neptunomonas qingdaonensis</name>
    <dbReference type="NCBI Taxonomy" id="1045558"/>
    <lineage>
        <taxon>Bacteria</taxon>
        <taxon>Pseudomonadati</taxon>
        <taxon>Pseudomonadota</taxon>
        <taxon>Gammaproteobacteria</taxon>
        <taxon>Oceanospirillales</taxon>
        <taxon>Oceanospirillaceae</taxon>
        <taxon>Neptunomonas</taxon>
    </lineage>
</organism>
<feature type="transmembrane region" description="Helical" evidence="1">
    <location>
        <begin position="393"/>
        <end position="414"/>
    </location>
</feature>
<reference evidence="3" key="1">
    <citation type="submission" date="2016-10" db="EMBL/GenBank/DDBJ databases">
        <authorList>
            <person name="Varghese N."/>
            <person name="Submissions S."/>
        </authorList>
    </citation>
    <scope>NUCLEOTIDE SEQUENCE [LARGE SCALE GENOMIC DNA]</scope>
    <source>
        <strain evidence="3">CGMCC 1.10971</strain>
    </source>
</reference>